<reference evidence="1 2" key="1">
    <citation type="submission" date="2014-07" db="EMBL/GenBank/DDBJ databases">
        <authorList>
            <person name="Zhang J.E."/>
            <person name="Yang H."/>
            <person name="Guo J."/>
            <person name="Deng Z."/>
            <person name="Luo H."/>
            <person name="Luo M."/>
            <person name="Zhao B."/>
        </authorList>
    </citation>
    <scope>NUCLEOTIDE SEQUENCE [LARGE SCALE GENOMIC DNA]</scope>
    <source>
        <strain evidence="1 2">1CP</strain>
    </source>
</reference>
<proteinExistence type="predicted"/>
<dbReference type="Proteomes" id="UP000186108">
    <property type="component" value="Chromosome"/>
</dbReference>
<dbReference type="Gene3D" id="6.10.140.2080">
    <property type="match status" value="1"/>
</dbReference>
<dbReference type="EMBL" id="CP009111">
    <property type="protein sequence ID" value="ANS31431.1"/>
    <property type="molecule type" value="Genomic_DNA"/>
</dbReference>
<dbReference type="AlphaFoldDB" id="A0A1B1KFN9"/>
<protein>
    <recommendedName>
        <fullName evidence="3">DUF3349 domain-containing protein</fullName>
    </recommendedName>
</protein>
<dbReference type="PATRIC" id="fig|37919.13.peg.7163"/>
<evidence type="ECO:0008006" key="3">
    <source>
        <dbReference type="Google" id="ProtNLM"/>
    </source>
</evidence>
<dbReference type="Gene3D" id="1.10.10.2390">
    <property type="match status" value="1"/>
</dbReference>
<evidence type="ECO:0000313" key="1">
    <source>
        <dbReference type="EMBL" id="ANS31431.1"/>
    </source>
</evidence>
<dbReference type="Gene3D" id="1.10.150.430">
    <property type="entry name" value="DUF3349, helical bundle"/>
    <property type="match status" value="1"/>
</dbReference>
<evidence type="ECO:0000313" key="2">
    <source>
        <dbReference type="Proteomes" id="UP000186108"/>
    </source>
</evidence>
<sequence>MHRTSITAVPAKVLAWVRGGYPHGIPREDYVALFAVLHRHLTETEVGEIVDELSAPAGHALEDGRIDRAEIEDAIAHLVHEHPDDDDITRVASRLAAGGWPLESALAEKTPPVKALPPLLASIIGWLRAGYPQGVPENDYLPLIALLRRRLSDEEVREITAALVDQGDLPIGKPDIQMMITKVTNEIPLDVDVERVRAHLVAGGWAITDDTPNDHPH</sequence>
<name>A0A1B1KFN9_RHOOP</name>
<gene>
    <name evidence="1" type="ORF">R1CP_34085</name>
</gene>
<accession>A0A1B1KFN9</accession>
<dbReference type="InterPro" id="IPR044918">
    <property type="entry name" value="DUF3349_helical"/>
</dbReference>
<organism evidence="1 2">
    <name type="scientific">Rhodococcus opacus</name>
    <name type="common">Nocardia opaca</name>
    <dbReference type="NCBI Taxonomy" id="37919"/>
    <lineage>
        <taxon>Bacteria</taxon>
        <taxon>Bacillati</taxon>
        <taxon>Actinomycetota</taxon>
        <taxon>Actinomycetes</taxon>
        <taxon>Mycobacteriales</taxon>
        <taxon>Nocardiaceae</taxon>
        <taxon>Rhodococcus</taxon>
    </lineage>
</organism>
<dbReference type="Pfam" id="PF11829">
    <property type="entry name" value="DUF3349"/>
    <property type="match status" value="2"/>
</dbReference>
<dbReference type="InterPro" id="IPR021784">
    <property type="entry name" value="DUF3349"/>
</dbReference>